<gene>
    <name evidence="3" type="ORF">JJB11_10970</name>
</gene>
<reference evidence="3" key="1">
    <citation type="journal article" date="2012" name="J. Microbiol. Biotechnol.">
        <title>Ramlibacter ginsenosidimutans sp. nov., with ginsenoside-converting activity.</title>
        <authorList>
            <person name="Wang L."/>
            <person name="An D.S."/>
            <person name="Kim S.G."/>
            <person name="Jin F.X."/>
            <person name="Kim S.C."/>
            <person name="Lee S.T."/>
            <person name="Im W.T."/>
        </authorList>
    </citation>
    <scope>NUCLEOTIDE SEQUENCE</scope>
    <source>
        <strain evidence="3">KACC 17527</strain>
    </source>
</reference>
<proteinExistence type="predicted"/>
<keyword evidence="4" id="KW-1185">Reference proteome</keyword>
<sequence>MFRAIRVTAVALHALLVATASTAGACSVSATSMAFGPYEPLTFAGKLASADRTADATVSVVCTAISSGGSYTITLGPSSQGNSIIPRYLTHDAGGPGMAFNVYLDGAYSMVWGDGFTGAVISGTIPGGDSTSSHTVFGKVPAGQGSLQAGSYSGSLTMTVTYNP</sequence>
<feature type="chain" id="PRO_5036910301" evidence="1">
    <location>
        <begin position="26"/>
        <end position="164"/>
    </location>
</feature>
<feature type="signal peptide" evidence="1">
    <location>
        <begin position="1"/>
        <end position="25"/>
    </location>
</feature>
<organism evidence="3 4">
    <name type="scientific">Ramlibacter ginsenosidimutans</name>
    <dbReference type="NCBI Taxonomy" id="502333"/>
    <lineage>
        <taxon>Bacteria</taxon>
        <taxon>Pseudomonadati</taxon>
        <taxon>Pseudomonadota</taxon>
        <taxon>Betaproteobacteria</taxon>
        <taxon>Burkholderiales</taxon>
        <taxon>Comamonadaceae</taxon>
        <taxon>Ramlibacter</taxon>
    </lineage>
</organism>
<evidence type="ECO:0000259" key="2">
    <source>
        <dbReference type="Pfam" id="PF05229"/>
    </source>
</evidence>
<evidence type="ECO:0000313" key="3">
    <source>
        <dbReference type="EMBL" id="MBK6006615.1"/>
    </source>
</evidence>
<dbReference type="InterPro" id="IPR007893">
    <property type="entry name" value="Spore_coat_U/FanG"/>
</dbReference>
<keyword evidence="3" id="KW-0167">Capsid protein</keyword>
<dbReference type="Proteomes" id="UP000630528">
    <property type="component" value="Unassembled WGS sequence"/>
</dbReference>
<feature type="domain" description="Spore coat protein U/FanG" evidence="2">
    <location>
        <begin position="14"/>
        <end position="159"/>
    </location>
</feature>
<keyword evidence="3" id="KW-0946">Virion</keyword>
<protein>
    <submittedName>
        <fullName evidence="3">Spore coat protein U domain-containing protein</fullName>
    </submittedName>
</protein>
<dbReference type="AlphaFoldDB" id="A0A934TSR3"/>
<dbReference type="Pfam" id="PF05229">
    <property type="entry name" value="SCPU"/>
    <property type="match status" value="1"/>
</dbReference>
<reference evidence="3" key="2">
    <citation type="submission" date="2021-01" db="EMBL/GenBank/DDBJ databases">
        <authorList>
            <person name="Kang M."/>
        </authorList>
    </citation>
    <scope>NUCLEOTIDE SEQUENCE</scope>
    <source>
        <strain evidence="3">KACC 17527</strain>
    </source>
</reference>
<evidence type="ECO:0000256" key="1">
    <source>
        <dbReference type="SAM" id="SignalP"/>
    </source>
</evidence>
<accession>A0A934TSR3</accession>
<comment type="caution">
    <text evidence="3">The sequence shown here is derived from an EMBL/GenBank/DDBJ whole genome shotgun (WGS) entry which is preliminary data.</text>
</comment>
<dbReference type="EMBL" id="JAEPWM010000003">
    <property type="protein sequence ID" value="MBK6006615.1"/>
    <property type="molecule type" value="Genomic_DNA"/>
</dbReference>
<evidence type="ECO:0000313" key="4">
    <source>
        <dbReference type="Proteomes" id="UP000630528"/>
    </source>
</evidence>
<keyword evidence="1" id="KW-0732">Signal</keyword>
<dbReference type="RefSeq" id="WP_201170382.1">
    <property type="nucleotide sequence ID" value="NZ_JAEPWM010000003.1"/>
</dbReference>
<dbReference type="SMART" id="SM00972">
    <property type="entry name" value="SCPU"/>
    <property type="match status" value="1"/>
</dbReference>
<dbReference type="PROSITE" id="PS51257">
    <property type="entry name" value="PROKAR_LIPOPROTEIN"/>
    <property type="match status" value="1"/>
</dbReference>
<name>A0A934TSR3_9BURK</name>